<reference evidence="4" key="1">
    <citation type="submission" date="2023-07" db="EMBL/GenBank/DDBJ databases">
        <authorList>
            <person name="de Witt J."/>
        </authorList>
    </citation>
    <scope>NUCLEOTIDE SEQUENCE [LARGE SCALE GENOMIC DNA]</scope>
    <source>
        <strain evidence="4">FZJ</strain>
    </source>
</reference>
<feature type="signal peptide" evidence="1">
    <location>
        <begin position="1"/>
        <end position="25"/>
    </location>
</feature>
<feature type="domain" description="Capsule biosynthesis GfcC-like C-terminal" evidence="2">
    <location>
        <begin position="169"/>
        <end position="250"/>
    </location>
</feature>
<dbReference type="InterPro" id="IPR010425">
    <property type="entry name" value="Caps_synth_GfcC-like_C"/>
</dbReference>
<accession>A0ABU5BXL2</accession>
<evidence type="ECO:0000313" key="4">
    <source>
        <dbReference type="Proteomes" id="UP001281217"/>
    </source>
</evidence>
<evidence type="ECO:0000259" key="2">
    <source>
        <dbReference type="Pfam" id="PF06251"/>
    </source>
</evidence>
<protein>
    <submittedName>
        <fullName evidence="3">Capsule biosynthesis GfcC family protein</fullName>
    </submittedName>
</protein>
<organism evidence="3 4">
    <name type="scientific">Halopseudomonas formosensis</name>
    <dbReference type="NCBI Taxonomy" id="1002526"/>
    <lineage>
        <taxon>Bacteria</taxon>
        <taxon>Pseudomonadati</taxon>
        <taxon>Pseudomonadota</taxon>
        <taxon>Gammaproteobacteria</taxon>
        <taxon>Pseudomonadales</taxon>
        <taxon>Pseudomonadaceae</taxon>
        <taxon>Halopseudomonas</taxon>
    </lineage>
</organism>
<dbReference type="Gene3D" id="3.10.560.10">
    <property type="entry name" value="Outer membrane lipoprotein wza domain like"/>
    <property type="match status" value="1"/>
</dbReference>
<proteinExistence type="predicted"/>
<dbReference type="RefSeq" id="WP_320331255.1">
    <property type="nucleotide sequence ID" value="NZ_JAVRDO010000004.1"/>
</dbReference>
<feature type="chain" id="PRO_5047455610" evidence="1">
    <location>
        <begin position="26"/>
        <end position="260"/>
    </location>
</feature>
<gene>
    <name evidence="3" type="ORF">RED13_001948</name>
</gene>
<sequence length="260" mass="28481">MNILRSFSHVITATLLLGSTQIATADTISISGAVLKPGTYQWHADARLHDATVAGQVRADAWFLGAALLRQSALEPQQRLKAGVLFELRVNRLHARTENNPALYTLLEEFTQQVQDMPVTGRVPAELNPLQLMIPSRNPLLEPGDQLVYPTHPDHVRVLGAVQAPCVLSFDVQAQLRDYLRQCPDHAAADKDQVFVIQPDGRVQEVGIAAWNAQPVNIAVGAVIYRPVSSAVLSPETPGFNRDVADLLATQYRLGGRFSE</sequence>
<dbReference type="EMBL" id="JAVRDO010000004">
    <property type="protein sequence ID" value="MDX9687517.1"/>
    <property type="molecule type" value="Genomic_DNA"/>
</dbReference>
<keyword evidence="4" id="KW-1185">Reference proteome</keyword>
<keyword evidence="1" id="KW-0732">Signal</keyword>
<comment type="caution">
    <text evidence="3">The sequence shown here is derived from an EMBL/GenBank/DDBJ whole genome shotgun (WGS) entry which is preliminary data.</text>
</comment>
<evidence type="ECO:0000313" key="3">
    <source>
        <dbReference type="EMBL" id="MDX9687517.1"/>
    </source>
</evidence>
<name>A0ABU5BXL2_9GAMM</name>
<dbReference type="Pfam" id="PF06251">
    <property type="entry name" value="Caps_syn_GfcC_C"/>
    <property type="match status" value="1"/>
</dbReference>
<dbReference type="Proteomes" id="UP001281217">
    <property type="component" value="Unassembled WGS sequence"/>
</dbReference>
<evidence type="ECO:0000256" key="1">
    <source>
        <dbReference type="SAM" id="SignalP"/>
    </source>
</evidence>